<accession>A0A4Y9FXK9</accession>
<dbReference type="PANTHER" id="PTHR43777:SF1">
    <property type="entry name" value="MOLYBDENUM COFACTOR CYTIDYLYLTRANSFERASE"/>
    <property type="match status" value="1"/>
</dbReference>
<dbReference type="Gene3D" id="3.90.550.10">
    <property type="entry name" value="Spore Coat Polysaccharide Biosynthesis Protein SpsA, Chain A"/>
    <property type="match status" value="1"/>
</dbReference>
<dbReference type="GO" id="GO:0016779">
    <property type="term" value="F:nucleotidyltransferase activity"/>
    <property type="evidence" value="ECO:0007669"/>
    <property type="project" value="UniProtKB-ARBA"/>
</dbReference>
<evidence type="ECO:0000259" key="1">
    <source>
        <dbReference type="Pfam" id="PF12804"/>
    </source>
</evidence>
<proteinExistence type="predicted"/>
<dbReference type="InterPro" id="IPR029044">
    <property type="entry name" value="Nucleotide-diphossugar_trans"/>
</dbReference>
<organism evidence="2 3">
    <name type="scientific">Microbacterium paludicola</name>
    <dbReference type="NCBI Taxonomy" id="300019"/>
    <lineage>
        <taxon>Bacteria</taxon>
        <taxon>Bacillati</taxon>
        <taxon>Actinomycetota</taxon>
        <taxon>Actinomycetes</taxon>
        <taxon>Micrococcales</taxon>
        <taxon>Microbacteriaceae</taxon>
        <taxon>Microbacterium</taxon>
    </lineage>
</organism>
<dbReference type="EMBL" id="SPQB01000010">
    <property type="protein sequence ID" value="TFU33359.1"/>
    <property type="molecule type" value="Genomic_DNA"/>
</dbReference>
<dbReference type="RefSeq" id="WP_167760719.1">
    <property type="nucleotide sequence ID" value="NZ_JADGLL010000010.1"/>
</dbReference>
<keyword evidence="3" id="KW-1185">Reference proteome</keyword>
<evidence type="ECO:0000313" key="2">
    <source>
        <dbReference type="EMBL" id="TFU33359.1"/>
    </source>
</evidence>
<dbReference type="InterPro" id="IPR025877">
    <property type="entry name" value="MobA-like_NTP_Trfase"/>
</dbReference>
<feature type="non-terminal residue" evidence="2">
    <location>
        <position position="106"/>
    </location>
</feature>
<dbReference type="Pfam" id="PF12804">
    <property type="entry name" value="NTP_transf_3"/>
    <property type="match status" value="1"/>
</dbReference>
<gene>
    <name evidence="2" type="ORF">E4U02_06440</name>
</gene>
<dbReference type="SUPFAM" id="SSF53448">
    <property type="entry name" value="Nucleotide-diphospho-sugar transferases"/>
    <property type="match status" value="1"/>
</dbReference>
<feature type="domain" description="MobA-like NTP transferase" evidence="1">
    <location>
        <begin position="10"/>
        <end position="106"/>
    </location>
</feature>
<dbReference type="Proteomes" id="UP000298358">
    <property type="component" value="Unassembled WGS sequence"/>
</dbReference>
<protein>
    <submittedName>
        <fullName evidence="2">Nucleotidyltransferase family protein</fullName>
    </submittedName>
</protein>
<reference evidence="2 3" key="1">
    <citation type="submission" date="2019-03" db="EMBL/GenBank/DDBJ databases">
        <title>Diversity of the mouse oral microbiome.</title>
        <authorList>
            <person name="Joseph S."/>
            <person name="Aduse-Opoku J."/>
            <person name="Curtis M."/>
            <person name="Wade W."/>
            <person name="Hashim A."/>
        </authorList>
    </citation>
    <scope>NUCLEOTIDE SEQUENCE [LARGE SCALE GENOMIC DNA]</scope>
    <source>
        <strain evidence="2 3">P1012</strain>
    </source>
</reference>
<dbReference type="PANTHER" id="PTHR43777">
    <property type="entry name" value="MOLYBDENUM COFACTOR CYTIDYLYLTRANSFERASE"/>
    <property type="match status" value="1"/>
</dbReference>
<comment type="caution">
    <text evidence="2">The sequence shown here is derived from an EMBL/GenBank/DDBJ whole genome shotgun (WGS) entry which is preliminary data.</text>
</comment>
<name>A0A4Y9FXK9_9MICO</name>
<sequence>MTPATPAVCGIVLAAGAGTRFGGPKALARTPDGTPWIVRAVDALWAGGCDEVLVVLGAGAAEAAALIPPGARMVVADDWAEGASASLRAGIAAARQREADAVVILP</sequence>
<keyword evidence="2" id="KW-0808">Transferase</keyword>
<dbReference type="AlphaFoldDB" id="A0A4Y9FXK9"/>
<evidence type="ECO:0000313" key="3">
    <source>
        <dbReference type="Proteomes" id="UP000298358"/>
    </source>
</evidence>